<protein>
    <submittedName>
        <fullName evidence="8">ABC transporter permease</fullName>
    </submittedName>
</protein>
<evidence type="ECO:0000313" key="8">
    <source>
        <dbReference type="EMBL" id="MBW7461433.1"/>
    </source>
</evidence>
<evidence type="ECO:0000256" key="1">
    <source>
        <dbReference type="ARBA" id="ARBA00004651"/>
    </source>
</evidence>
<keyword evidence="4 7" id="KW-0812">Transmembrane</keyword>
<keyword evidence="6 7" id="KW-0472">Membrane</keyword>
<sequence>MRELWGSRAFNAGNLIVLAVLAVVTIFPIYYVFVISFVTPEQYYRGGLILFPERWTLDSYRYLLSTGAFVRAAGVSACLMAAGTACSLVVTSSFAYALSRKRMPGRKALLLLVLLTTLLNPGIIPEYLL</sequence>
<reference evidence="8 9" key="1">
    <citation type="submission" date="2021-07" db="EMBL/GenBank/DDBJ databases">
        <title>Paenibacillus radiodurans sp. nov., isolated from the southeastern edge of Tengger Desert.</title>
        <authorList>
            <person name="Zhang G."/>
        </authorList>
    </citation>
    <scope>NUCLEOTIDE SEQUENCE [LARGE SCALE GENOMIC DNA]</scope>
    <source>
        <strain evidence="8 9">CCM 7311</strain>
    </source>
</reference>
<evidence type="ECO:0000313" key="9">
    <source>
        <dbReference type="Proteomes" id="UP001519887"/>
    </source>
</evidence>
<dbReference type="SUPFAM" id="SSF161098">
    <property type="entry name" value="MetI-like"/>
    <property type="match status" value="1"/>
</dbReference>
<evidence type="ECO:0000256" key="5">
    <source>
        <dbReference type="ARBA" id="ARBA00022989"/>
    </source>
</evidence>
<gene>
    <name evidence="8" type="ORF">K0U00_45995</name>
</gene>
<accession>A0ABS7CKK2</accession>
<dbReference type="PANTHER" id="PTHR43744">
    <property type="entry name" value="ABC TRANSPORTER PERMEASE PROTEIN MG189-RELATED-RELATED"/>
    <property type="match status" value="1"/>
</dbReference>
<dbReference type="Proteomes" id="UP001519887">
    <property type="component" value="Unassembled WGS sequence"/>
</dbReference>
<feature type="transmembrane region" description="Helical" evidence="7">
    <location>
        <begin position="68"/>
        <end position="96"/>
    </location>
</feature>
<keyword evidence="5 7" id="KW-1133">Transmembrane helix</keyword>
<dbReference type="PANTHER" id="PTHR43744:SF9">
    <property type="entry name" value="POLYGALACTURONAN_RHAMNOGALACTURONAN TRANSPORT SYSTEM PERMEASE PROTEIN YTCP"/>
    <property type="match status" value="1"/>
</dbReference>
<organism evidence="8 9">
    <name type="scientific">Paenibacillus sepulcri</name>
    <dbReference type="NCBI Taxonomy" id="359917"/>
    <lineage>
        <taxon>Bacteria</taxon>
        <taxon>Bacillati</taxon>
        <taxon>Bacillota</taxon>
        <taxon>Bacilli</taxon>
        <taxon>Bacillales</taxon>
        <taxon>Paenibacillaceae</taxon>
        <taxon>Paenibacillus</taxon>
    </lineage>
</organism>
<feature type="transmembrane region" description="Helical" evidence="7">
    <location>
        <begin position="12"/>
        <end position="38"/>
    </location>
</feature>
<keyword evidence="3" id="KW-1003">Cell membrane</keyword>
<evidence type="ECO:0000256" key="6">
    <source>
        <dbReference type="ARBA" id="ARBA00023136"/>
    </source>
</evidence>
<evidence type="ECO:0000256" key="4">
    <source>
        <dbReference type="ARBA" id="ARBA00022692"/>
    </source>
</evidence>
<dbReference type="Gene3D" id="1.10.3720.10">
    <property type="entry name" value="MetI-like"/>
    <property type="match status" value="1"/>
</dbReference>
<name>A0ABS7CKK2_9BACL</name>
<dbReference type="InterPro" id="IPR035906">
    <property type="entry name" value="MetI-like_sf"/>
</dbReference>
<dbReference type="EMBL" id="JAHZIK010002950">
    <property type="protein sequence ID" value="MBW7461433.1"/>
    <property type="molecule type" value="Genomic_DNA"/>
</dbReference>
<keyword evidence="9" id="KW-1185">Reference proteome</keyword>
<feature type="transmembrane region" description="Helical" evidence="7">
    <location>
        <begin position="108"/>
        <end position="128"/>
    </location>
</feature>
<keyword evidence="2" id="KW-0813">Transport</keyword>
<feature type="non-terminal residue" evidence="8">
    <location>
        <position position="129"/>
    </location>
</feature>
<evidence type="ECO:0000256" key="2">
    <source>
        <dbReference type="ARBA" id="ARBA00022448"/>
    </source>
</evidence>
<evidence type="ECO:0000256" key="3">
    <source>
        <dbReference type="ARBA" id="ARBA00022475"/>
    </source>
</evidence>
<comment type="subcellular location">
    <subcellularLocation>
        <location evidence="1">Cell membrane</location>
        <topology evidence="1">Multi-pass membrane protein</topology>
    </subcellularLocation>
</comment>
<proteinExistence type="predicted"/>
<comment type="caution">
    <text evidence="8">The sequence shown here is derived from an EMBL/GenBank/DDBJ whole genome shotgun (WGS) entry which is preliminary data.</text>
</comment>
<evidence type="ECO:0000256" key="7">
    <source>
        <dbReference type="SAM" id="Phobius"/>
    </source>
</evidence>